<evidence type="ECO:0000313" key="2">
    <source>
        <dbReference type="EMBL" id="TCC21987.1"/>
    </source>
</evidence>
<dbReference type="EMBL" id="SJJY01000005">
    <property type="protein sequence ID" value="TCC21987.1"/>
    <property type="molecule type" value="Genomic_DNA"/>
</dbReference>
<evidence type="ECO:0008006" key="6">
    <source>
        <dbReference type="Google" id="ProtNLM"/>
    </source>
</evidence>
<name>A0A4R0IP70_9ACTN</name>
<dbReference type="Proteomes" id="UP000294225">
    <property type="component" value="Unassembled WGS sequence"/>
</dbReference>
<gene>
    <name evidence="2" type="ORF">E0H58_24240</name>
    <name evidence="3" type="ORF">E0H92_30085</name>
</gene>
<comment type="caution">
    <text evidence="3">The sequence shown here is derived from an EMBL/GenBank/DDBJ whole genome shotgun (WGS) entry which is preliminary data.</text>
</comment>
<dbReference type="EMBL" id="SJKC01000004">
    <property type="protein sequence ID" value="TCC34270.1"/>
    <property type="molecule type" value="Genomic_DNA"/>
</dbReference>
<evidence type="ECO:0000313" key="4">
    <source>
        <dbReference type="Proteomes" id="UP000292385"/>
    </source>
</evidence>
<dbReference type="RefSeq" id="WP_131463818.1">
    <property type="nucleotide sequence ID" value="NZ_SJJY01000005.1"/>
</dbReference>
<keyword evidence="4" id="KW-1185">Reference proteome</keyword>
<proteinExistence type="predicted"/>
<keyword evidence="1" id="KW-0812">Transmembrane</keyword>
<evidence type="ECO:0000256" key="1">
    <source>
        <dbReference type="SAM" id="Phobius"/>
    </source>
</evidence>
<feature type="transmembrane region" description="Helical" evidence="1">
    <location>
        <begin position="37"/>
        <end position="58"/>
    </location>
</feature>
<protein>
    <recommendedName>
        <fullName evidence="6">Integral membrane protein</fullName>
    </recommendedName>
</protein>
<reference evidence="4 5" key="1">
    <citation type="submission" date="2019-02" db="EMBL/GenBank/DDBJ databases">
        <title>Kribbella capetownensis sp. nov. and Kribbella speibonae sp. nov., isolated from soil.</title>
        <authorList>
            <person name="Curtis S.M."/>
            <person name="Norton I."/>
            <person name="Everest G.J."/>
            <person name="Meyers P.R."/>
        </authorList>
    </citation>
    <scope>NUCLEOTIDE SEQUENCE [LARGE SCALE GENOMIC DNA]</scope>
    <source>
        <strain evidence="2 4">SK5</strain>
        <strain evidence="3 5">YM55</strain>
    </source>
</reference>
<sequence length="64" mass="6575">MGKIVAIAFAALLIAIGGVWTLQGLGYLKGSSMTGSTLWATVGPIVAAFGVALLYVAIRGPRKR</sequence>
<accession>A0A4R0IP70</accession>
<dbReference type="AlphaFoldDB" id="A0A4R0IP70"/>
<evidence type="ECO:0000313" key="5">
    <source>
        <dbReference type="Proteomes" id="UP000294225"/>
    </source>
</evidence>
<keyword evidence="1" id="KW-1133">Transmembrane helix</keyword>
<organism evidence="3 5">
    <name type="scientific">Kribbella speibonae</name>
    <dbReference type="NCBI Taxonomy" id="1572660"/>
    <lineage>
        <taxon>Bacteria</taxon>
        <taxon>Bacillati</taxon>
        <taxon>Actinomycetota</taxon>
        <taxon>Actinomycetes</taxon>
        <taxon>Propionibacteriales</taxon>
        <taxon>Kribbellaceae</taxon>
        <taxon>Kribbella</taxon>
    </lineage>
</organism>
<evidence type="ECO:0000313" key="3">
    <source>
        <dbReference type="EMBL" id="TCC34270.1"/>
    </source>
</evidence>
<dbReference type="Proteomes" id="UP000292385">
    <property type="component" value="Unassembled WGS sequence"/>
</dbReference>
<keyword evidence="1" id="KW-0472">Membrane</keyword>